<evidence type="ECO:0000256" key="8">
    <source>
        <dbReference type="PIRSR" id="PIRSR028774-2"/>
    </source>
</evidence>
<evidence type="ECO:0000256" key="2">
    <source>
        <dbReference type="ARBA" id="ARBA00022552"/>
    </source>
</evidence>
<evidence type="ECO:0000313" key="13">
    <source>
        <dbReference type="Proteomes" id="UP000005519"/>
    </source>
</evidence>
<dbReference type="EMBL" id="ACZR01000014">
    <property type="protein sequence ID" value="EEX49988.1"/>
    <property type="molecule type" value="Genomic_DNA"/>
</dbReference>
<feature type="binding site" evidence="6 8">
    <location>
        <position position="194"/>
    </location>
    <ligand>
        <name>S-adenosyl-L-methionine</name>
        <dbReference type="ChEBI" id="CHEBI:59789"/>
    </ligand>
</feature>
<keyword evidence="13" id="KW-1185">Reference proteome</keyword>
<comment type="function">
    <text evidence="6">Catalyzes the 2'-O-methylation at nucleotide C2498 in 23S rRNA.</text>
</comment>
<dbReference type="RefSeq" id="WP_005762308.1">
    <property type="nucleotide sequence ID" value="NZ_GG704810.1"/>
</dbReference>
<evidence type="ECO:0000256" key="4">
    <source>
        <dbReference type="ARBA" id="ARBA00022679"/>
    </source>
</evidence>
<feature type="binding site" evidence="6 8">
    <location>
        <position position="266"/>
    </location>
    <ligand>
        <name>S-adenosyl-L-methionine</name>
        <dbReference type="ChEBI" id="CHEBI:59789"/>
    </ligand>
</feature>
<dbReference type="SUPFAM" id="SSF53335">
    <property type="entry name" value="S-adenosyl-L-methionine-dependent methyltransferases"/>
    <property type="match status" value="1"/>
</dbReference>
<feature type="active site" description="Proton acceptor" evidence="6 7">
    <location>
        <position position="313"/>
    </location>
</feature>
<keyword evidence="2 6" id="KW-0698">rRNA processing</keyword>
<dbReference type="Pfam" id="PF21239">
    <property type="entry name" value="RLMM_N"/>
    <property type="match status" value="1"/>
</dbReference>
<dbReference type="Pfam" id="PF01728">
    <property type="entry name" value="FtsJ"/>
    <property type="match status" value="1"/>
</dbReference>
<dbReference type="GO" id="GO:0005737">
    <property type="term" value="C:cytoplasm"/>
    <property type="evidence" value="ECO:0007669"/>
    <property type="project" value="UniProtKB-SubCell"/>
</dbReference>
<comment type="subcellular location">
    <subcellularLocation>
        <location evidence="6">Cytoplasm</location>
    </subcellularLocation>
</comment>
<dbReference type="Gene3D" id="3.40.50.150">
    <property type="entry name" value="Vaccinia Virus protein VP39"/>
    <property type="match status" value="1"/>
</dbReference>
<dbReference type="HOGENOM" id="CLU_043780_0_0_6"/>
<dbReference type="InterPro" id="IPR011224">
    <property type="entry name" value="rRNA_MeTrfase_M"/>
</dbReference>
<comment type="similarity">
    <text evidence="6">Belongs to the class I-like SAM-binding methyltransferase superfamily. RNA methyltransferase RlmE family. RlmM subfamily.</text>
</comment>
<proteinExistence type="inferred from homology"/>
<evidence type="ECO:0000256" key="7">
    <source>
        <dbReference type="PIRSR" id="PIRSR028774-1"/>
    </source>
</evidence>
<gene>
    <name evidence="6" type="primary">rlmM</name>
    <name evidence="12" type="ORF">HMPREF0621_1511</name>
</gene>
<dbReference type="Proteomes" id="UP000005519">
    <property type="component" value="Unassembled WGS sequence"/>
</dbReference>
<dbReference type="NCBIfam" id="NF008734">
    <property type="entry name" value="PRK11760.1"/>
    <property type="match status" value="1"/>
</dbReference>
<keyword evidence="5 6" id="KW-0949">S-adenosyl-L-methionine</keyword>
<evidence type="ECO:0000256" key="5">
    <source>
        <dbReference type="ARBA" id="ARBA00022691"/>
    </source>
</evidence>
<feature type="binding site" evidence="6 8">
    <location>
        <begin position="227"/>
        <end position="230"/>
    </location>
    <ligand>
        <name>S-adenosyl-L-methionine</name>
        <dbReference type="ChEBI" id="CHEBI:59789"/>
    </ligand>
</feature>
<dbReference type="InterPro" id="IPR029063">
    <property type="entry name" value="SAM-dependent_MTases_sf"/>
</dbReference>
<sequence>MNKLALYCRSGFEKEVAAEISEKATALGVFGFARIQEKSGYVIFECYQAGEADRLAKEIPFNQLIFARQMIVVSDLLSDLSVEDRISPILAQYQQLAGVVNLKQSSELFVETADTNEAKELSGFCRKFTVPLRQHLKKQGWLNFNETKKGAVTLHVFFVKSNSCYVGYSYNNNHSKHFMGIHRLKFPADAPSRSTLKLEEAILTFIPKEQEAQHLKDTMYAVDLGACPGGWTYQLVKRGLFVYAVDHGKMAESLHETGRIEHCPEDGFKFQPPKRRKIDWLVCDMVEQPVRITHLMLKWLINGWCYKMIFNLKLPMKKRYVEVQQCLEHIENELTKHEFSYQIQAKHLYHDREEITVYIEVKPKVN</sequence>
<evidence type="ECO:0000256" key="1">
    <source>
        <dbReference type="ARBA" id="ARBA00022490"/>
    </source>
</evidence>
<dbReference type="PANTHER" id="PTHR37524">
    <property type="entry name" value="RIBOSOMAL RNA LARGE SUBUNIT METHYLTRANSFERASE M"/>
    <property type="match status" value="1"/>
</dbReference>
<dbReference type="EC" id="2.1.1.186" evidence="6"/>
<reference evidence="12 13" key="1">
    <citation type="submission" date="2009-10" db="EMBL/GenBank/DDBJ databases">
        <authorList>
            <person name="Muzny D."/>
            <person name="Qin X."/>
            <person name="Deng J."/>
            <person name="Jiang H."/>
            <person name="Liu Y."/>
            <person name="Qu J."/>
            <person name="Song X.-Z."/>
            <person name="Zhang L."/>
            <person name="Thornton R."/>
            <person name="Coyle M."/>
            <person name="Francisco L."/>
            <person name="Jackson L."/>
            <person name="Javaid M."/>
            <person name="Korchina V."/>
            <person name="Kovar C."/>
            <person name="Mata R."/>
            <person name="Mathew T."/>
            <person name="Ngo R."/>
            <person name="Nguyen L."/>
            <person name="Nguyen N."/>
            <person name="Okwuonu G."/>
            <person name="Ongeri F."/>
            <person name="Pham C."/>
            <person name="Simmons D."/>
            <person name="Wilczek-Boney K."/>
            <person name="Hale W."/>
            <person name="Jakkamsetti A."/>
            <person name="Pham P."/>
            <person name="Ruth R."/>
            <person name="San Lucas F."/>
            <person name="Warren J."/>
            <person name="Zhang J."/>
            <person name="Zhao Z."/>
            <person name="Zhou C."/>
            <person name="Zhu D."/>
            <person name="Lee S."/>
            <person name="Bess C."/>
            <person name="Blankenburg K."/>
            <person name="Forbes L."/>
            <person name="Fu Q."/>
            <person name="Gubbala S."/>
            <person name="Hirani K."/>
            <person name="Jayaseelan J.C."/>
            <person name="Lara F."/>
            <person name="Munidasa M."/>
            <person name="Palculict T."/>
            <person name="Patil S."/>
            <person name="Pu L.-L."/>
            <person name="Saada N."/>
            <person name="Tang L."/>
            <person name="Weissenberger G."/>
            <person name="Zhu Y."/>
            <person name="Hemphill L."/>
            <person name="Shang Y."/>
            <person name="Youmans B."/>
            <person name="Ayvaz T."/>
            <person name="Ross M."/>
            <person name="Santibanez J."/>
            <person name="Aqrawi P."/>
            <person name="Gross S."/>
            <person name="Joshi V."/>
            <person name="Fowler G."/>
            <person name="Nazareth L."/>
            <person name="Reid J."/>
            <person name="Worley K."/>
            <person name="Petrosino J."/>
            <person name="Highlander S."/>
            <person name="Gibbs R."/>
        </authorList>
    </citation>
    <scope>NUCLEOTIDE SEQUENCE [LARGE SCALE GENOMIC DNA]</scope>
    <source>
        <strain evidence="12 13">ATCC 43325</strain>
    </source>
</reference>
<keyword evidence="3 6" id="KW-0489">Methyltransferase</keyword>
<evidence type="ECO:0000313" key="12">
    <source>
        <dbReference type="EMBL" id="EEX49988.1"/>
    </source>
</evidence>
<dbReference type="PANTHER" id="PTHR37524:SF2">
    <property type="entry name" value="RIBOSOMAL RNA METHYLTRANSFERASE FTSJ DOMAIN-CONTAINING PROTEIN"/>
    <property type="match status" value="1"/>
</dbReference>
<dbReference type="InterPro" id="IPR002877">
    <property type="entry name" value="RNA_MeTrfase_FtsJ_dom"/>
</dbReference>
<evidence type="ECO:0000259" key="9">
    <source>
        <dbReference type="Pfam" id="PF01728"/>
    </source>
</evidence>
<comment type="catalytic activity">
    <reaction evidence="6">
        <text>cytidine(2498) in 23S rRNA + S-adenosyl-L-methionine = 2'-O-methylcytidine(2498) in 23S rRNA + S-adenosyl-L-homocysteine + H(+)</text>
        <dbReference type="Rhea" id="RHEA:42788"/>
        <dbReference type="Rhea" id="RHEA-COMP:10244"/>
        <dbReference type="Rhea" id="RHEA-COMP:10245"/>
        <dbReference type="ChEBI" id="CHEBI:15378"/>
        <dbReference type="ChEBI" id="CHEBI:57856"/>
        <dbReference type="ChEBI" id="CHEBI:59789"/>
        <dbReference type="ChEBI" id="CHEBI:74495"/>
        <dbReference type="ChEBI" id="CHEBI:82748"/>
        <dbReference type="EC" id="2.1.1.186"/>
    </reaction>
</comment>
<organism evidence="12 13">
    <name type="scientific">Pasteurella dagmatis ATCC 43325</name>
    <dbReference type="NCBI Taxonomy" id="667128"/>
    <lineage>
        <taxon>Bacteria</taxon>
        <taxon>Pseudomonadati</taxon>
        <taxon>Pseudomonadota</taxon>
        <taxon>Gammaproteobacteria</taxon>
        <taxon>Pasteurellales</taxon>
        <taxon>Pasteurellaceae</taxon>
        <taxon>Pasteurella</taxon>
    </lineage>
</organism>
<dbReference type="Gene3D" id="3.30.2300.20">
    <property type="match status" value="1"/>
</dbReference>
<feature type="binding site" evidence="6 8">
    <location>
        <position position="246"/>
    </location>
    <ligand>
        <name>S-adenosyl-L-methionine</name>
        <dbReference type="ChEBI" id="CHEBI:59789"/>
    </ligand>
</feature>
<dbReference type="AlphaFoldDB" id="C9PR87"/>
<evidence type="ECO:0000256" key="3">
    <source>
        <dbReference type="ARBA" id="ARBA00022603"/>
    </source>
</evidence>
<keyword evidence="4 6" id="KW-0808">Transferase</keyword>
<name>C9PR87_9PAST</name>
<dbReference type="HAMAP" id="MF_01551">
    <property type="entry name" value="23SrRNA_methyltr_M"/>
    <property type="match status" value="1"/>
</dbReference>
<dbReference type="GO" id="GO:0006364">
    <property type="term" value="P:rRNA processing"/>
    <property type="evidence" value="ECO:0007669"/>
    <property type="project" value="UniProtKB-UniRule"/>
</dbReference>
<feature type="domain" description="Ribosomal RNA large subunit methyltransferase M THUMP-like" evidence="11">
    <location>
        <begin position="84"/>
        <end position="170"/>
    </location>
</feature>
<dbReference type="STRING" id="667128.HMPREF0621_1511"/>
<protein>
    <recommendedName>
        <fullName evidence="6">Ribosomal RNA large subunit methyltransferase M</fullName>
        <ecNumber evidence="6">2.1.1.186</ecNumber>
    </recommendedName>
    <alternativeName>
        <fullName evidence="6">23S rRNA (cytidine2498-2'-O)-methyltransferase</fullName>
    </alternativeName>
    <alternativeName>
        <fullName evidence="6">23S rRNA 2'-O-ribose methyltransferase RlmM</fullName>
    </alternativeName>
</protein>
<dbReference type="InterPro" id="IPR040739">
    <property type="entry name" value="RlmM_FDX"/>
</dbReference>
<dbReference type="GO" id="GO:0032259">
    <property type="term" value="P:methylation"/>
    <property type="evidence" value="ECO:0007669"/>
    <property type="project" value="UniProtKB-KW"/>
</dbReference>
<evidence type="ECO:0000256" key="6">
    <source>
        <dbReference type="HAMAP-Rule" id="MF_01551"/>
    </source>
</evidence>
<dbReference type="OrthoDB" id="154490at2"/>
<dbReference type="Gene3D" id="3.30.70.2810">
    <property type="match status" value="1"/>
</dbReference>
<feature type="binding site" evidence="6 8">
    <location>
        <position position="284"/>
    </location>
    <ligand>
        <name>S-adenosyl-L-methionine</name>
        <dbReference type="ChEBI" id="CHEBI:59789"/>
    </ligand>
</feature>
<comment type="subunit">
    <text evidence="6">Monomer.</text>
</comment>
<dbReference type="GO" id="GO:0008757">
    <property type="term" value="F:S-adenosylmethionine-dependent methyltransferase activity"/>
    <property type="evidence" value="ECO:0007669"/>
    <property type="project" value="UniProtKB-UniRule"/>
</dbReference>
<feature type="domain" description="RlmM ferredoxin-like" evidence="10">
    <location>
        <begin position="1"/>
        <end position="71"/>
    </location>
</feature>
<dbReference type="PIRSF" id="PIRSF028774">
    <property type="entry name" value="UCP028774"/>
    <property type="match status" value="1"/>
</dbReference>
<keyword evidence="1 6" id="KW-0963">Cytoplasm</keyword>
<evidence type="ECO:0000259" key="10">
    <source>
        <dbReference type="Pfam" id="PF18125"/>
    </source>
</evidence>
<dbReference type="InterPro" id="IPR048646">
    <property type="entry name" value="RlmM_THUMP-like"/>
</dbReference>
<evidence type="ECO:0000259" key="11">
    <source>
        <dbReference type="Pfam" id="PF21239"/>
    </source>
</evidence>
<feature type="domain" description="Ribosomal RNA methyltransferase FtsJ" evidence="9">
    <location>
        <begin position="192"/>
        <end position="287"/>
    </location>
</feature>
<comment type="caution">
    <text evidence="12">The sequence shown here is derived from an EMBL/GenBank/DDBJ whole genome shotgun (WGS) entry which is preliminary data.</text>
</comment>
<accession>C9PR87</accession>
<dbReference type="Pfam" id="PF18125">
    <property type="entry name" value="RlmM_FDX"/>
    <property type="match status" value="1"/>
</dbReference>